<feature type="active site" description="Proton acceptor" evidence="4">
    <location>
        <position position="371"/>
    </location>
</feature>
<evidence type="ECO:0000313" key="9">
    <source>
        <dbReference type="Proteomes" id="UP000004931"/>
    </source>
</evidence>
<evidence type="ECO:0000313" key="8">
    <source>
        <dbReference type="EMBL" id="EAW32160.1"/>
    </source>
</evidence>
<organism evidence="8 9">
    <name type="scientific">marine gamma proteobacterium HTCC2143</name>
    <dbReference type="NCBI Taxonomy" id="247633"/>
    <lineage>
        <taxon>Bacteria</taxon>
        <taxon>Pseudomonadati</taxon>
        <taxon>Pseudomonadota</taxon>
        <taxon>Gammaproteobacteria</taxon>
        <taxon>Cellvibrionales</taxon>
        <taxon>Spongiibacteraceae</taxon>
        <taxon>BD1-7 clade</taxon>
    </lineage>
</organism>
<feature type="active site" description="Proton acceptor" evidence="4">
    <location>
        <position position="401"/>
    </location>
</feature>
<dbReference type="Gene3D" id="3.40.47.10">
    <property type="match status" value="1"/>
</dbReference>
<dbReference type="InterPro" id="IPR016039">
    <property type="entry name" value="Thiolase-like"/>
</dbReference>
<gene>
    <name evidence="8" type="ORF">GP2143_12931</name>
</gene>
<dbReference type="FunFam" id="3.40.47.10:FF:000010">
    <property type="entry name" value="Acetyl-CoA acetyltransferase (Thiolase)"/>
    <property type="match status" value="1"/>
</dbReference>
<dbReference type="eggNOG" id="COG0183">
    <property type="taxonomic scope" value="Bacteria"/>
</dbReference>
<dbReference type="InterPro" id="IPR020617">
    <property type="entry name" value="Thiolase_C"/>
</dbReference>
<keyword evidence="2 5" id="KW-0808">Transferase</keyword>
<dbReference type="GO" id="GO:0044281">
    <property type="term" value="P:small molecule metabolic process"/>
    <property type="evidence" value="ECO:0007669"/>
    <property type="project" value="UniProtKB-ARBA"/>
</dbReference>
<evidence type="ECO:0000259" key="6">
    <source>
        <dbReference type="Pfam" id="PF00108"/>
    </source>
</evidence>
<keyword evidence="9" id="KW-1185">Reference proteome</keyword>
<dbReference type="EC" id="2.3.1.9" evidence="8"/>
<evidence type="ECO:0000256" key="4">
    <source>
        <dbReference type="PIRSR" id="PIRSR000429-1"/>
    </source>
</evidence>
<feature type="domain" description="Thiolase C-terminal" evidence="7">
    <location>
        <begin position="293"/>
        <end position="414"/>
    </location>
</feature>
<dbReference type="InterPro" id="IPR020616">
    <property type="entry name" value="Thiolase_N"/>
</dbReference>
<dbReference type="NCBIfam" id="TIGR01930">
    <property type="entry name" value="AcCoA-C-Actrans"/>
    <property type="match status" value="1"/>
</dbReference>
<evidence type="ECO:0000259" key="7">
    <source>
        <dbReference type="Pfam" id="PF02803"/>
    </source>
</evidence>
<protein>
    <submittedName>
        <fullName evidence="8">Acetyl-CoA acetyltransferase</fullName>
        <ecNumber evidence="8">2.3.1.9</ecNumber>
    </submittedName>
</protein>
<dbReference type="CDD" id="cd00751">
    <property type="entry name" value="thiolase"/>
    <property type="match status" value="1"/>
</dbReference>
<dbReference type="PANTHER" id="PTHR43365">
    <property type="entry name" value="BLR7806 PROTEIN"/>
    <property type="match status" value="1"/>
</dbReference>
<dbReference type="GO" id="GO:0003985">
    <property type="term" value="F:acetyl-CoA C-acetyltransferase activity"/>
    <property type="evidence" value="ECO:0007669"/>
    <property type="project" value="UniProtKB-EC"/>
</dbReference>
<keyword evidence="3 5" id="KW-0012">Acyltransferase</keyword>
<dbReference type="PANTHER" id="PTHR43365:SF1">
    <property type="entry name" value="ACETYL-COA C-ACYLTRANSFERASE"/>
    <property type="match status" value="1"/>
</dbReference>
<name>A0Y7Q6_9GAMM</name>
<dbReference type="PIRSF" id="PIRSF000429">
    <property type="entry name" value="Ac-CoA_Ac_transf"/>
    <property type="match status" value="1"/>
</dbReference>
<evidence type="ECO:0000256" key="2">
    <source>
        <dbReference type="ARBA" id="ARBA00022679"/>
    </source>
</evidence>
<dbReference type="Pfam" id="PF02803">
    <property type="entry name" value="Thiolase_C"/>
    <property type="match status" value="1"/>
</dbReference>
<comment type="caution">
    <text evidence="8">The sequence shown here is derived from an EMBL/GenBank/DDBJ whole genome shotgun (WGS) entry which is preliminary data.</text>
</comment>
<dbReference type="STRING" id="247633.GP2143_12931"/>
<dbReference type="Pfam" id="PF00108">
    <property type="entry name" value="Thiolase_N"/>
    <property type="match status" value="1"/>
</dbReference>
<dbReference type="InterPro" id="IPR002155">
    <property type="entry name" value="Thiolase"/>
</dbReference>
<dbReference type="Proteomes" id="UP000004931">
    <property type="component" value="Unassembled WGS sequence"/>
</dbReference>
<comment type="similarity">
    <text evidence="1 5">Belongs to the thiolase-like superfamily. Thiolase family.</text>
</comment>
<evidence type="ECO:0000256" key="1">
    <source>
        <dbReference type="ARBA" id="ARBA00010982"/>
    </source>
</evidence>
<accession>A0Y7Q6</accession>
<reference evidence="8 9" key="1">
    <citation type="journal article" date="2010" name="J. Bacteriol.">
        <title>Genome sequence of the oligotrophic marine Gammaproteobacterium HTCC2143, isolated from the Oregon Coast.</title>
        <authorList>
            <person name="Oh H.M."/>
            <person name="Kang I."/>
            <person name="Ferriera S."/>
            <person name="Giovannoni S.J."/>
            <person name="Cho J.C."/>
        </authorList>
    </citation>
    <scope>NUCLEOTIDE SEQUENCE [LARGE SCALE GENOMIC DNA]</scope>
    <source>
        <strain evidence="8 9">HTCC2143</strain>
    </source>
</reference>
<dbReference type="NCBIfam" id="NF005077">
    <property type="entry name" value="PRK06504.1"/>
    <property type="match status" value="1"/>
</dbReference>
<feature type="active site" description="Acyl-thioester intermediate" evidence="4">
    <location>
        <position position="113"/>
    </location>
</feature>
<dbReference type="SUPFAM" id="SSF53901">
    <property type="entry name" value="Thiolase-like"/>
    <property type="match status" value="2"/>
</dbReference>
<proteinExistence type="inferred from homology"/>
<dbReference type="AlphaFoldDB" id="A0Y7Q6"/>
<dbReference type="EMBL" id="AAVT01000001">
    <property type="protein sequence ID" value="EAW32160.1"/>
    <property type="molecule type" value="Genomic_DNA"/>
</dbReference>
<feature type="domain" description="Thiolase N-terminal" evidence="6">
    <location>
        <begin position="29"/>
        <end position="284"/>
    </location>
</feature>
<sequence length="415" mass="43675">MTCFTTGGRIYSQQNRHITDWREIMAEAYIVGAVRTPGGKKNGSLSKIHPADLGAKIIDELIKRTGIPGDKVDDVIFGCVGQNGAQAGNVARNAILSSSLPESVPGTTVDRQCGSSQQAIHFAAQAVMSGTQDIVIAGGVEVMSLVPIGTNIIDSYKAGRGQPSNSEGMEQRYPGIKFSQFTGAEMIAKQWGMKKEAIDAFAYNSHKKAAEATNAGRFSNEIMPVDFVDEDGNAQTLSIDEGIRFDADLAAMSSLKTIAEGGVITAANASQITDGAAAIMIVNEKALKELGLTPRARIHTLSVVGDDPIKMLTGPIPATKKALERSGLSIEDIDLYEVNEAFAPVPMAWAQEVGADLNKLNVNGGACALGHPLGGTGAKLMTTLLHELERTGGKYGLQAICEGGGTANATIIERM</sequence>
<evidence type="ECO:0000256" key="5">
    <source>
        <dbReference type="RuleBase" id="RU003557"/>
    </source>
</evidence>
<evidence type="ECO:0000256" key="3">
    <source>
        <dbReference type="ARBA" id="ARBA00023315"/>
    </source>
</evidence>